<dbReference type="PANTHER" id="PTHR33321">
    <property type="match status" value="1"/>
</dbReference>
<dbReference type="Proteomes" id="UP000305948">
    <property type="component" value="Unassembled WGS sequence"/>
</dbReference>
<protein>
    <submittedName>
        <fullName evidence="1">Plant basic secretory protein</fullName>
    </submittedName>
</protein>
<feature type="non-terminal residue" evidence="1">
    <location>
        <position position="212"/>
    </location>
</feature>
<dbReference type="PANTHER" id="PTHR33321:SF12">
    <property type="entry name" value="PLANT BASIC SECRETORY PROTEIN (BSP) FAMILY PROTEIN"/>
    <property type="match status" value="1"/>
</dbReference>
<dbReference type="Pfam" id="PF04450">
    <property type="entry name" value="BSP"/>
    <property type="match status" value="1"/>
</dbReference>
<dbReference type="InterPro" id="IPR007541">
    <property type="entry name" value="Uncharacterised_BSP"/>
</dbReference>
<sequence length="212" mass="24208">MAPLPPPQWPIPKFKLEVEDLGHPGAALFFDAVKPTQALRKAALSVFEWLYTPETVPRNVETVLLVLKPMPGVAYTFGSDTVKQIHFSLDHIVNSADRARHEIMGVLTHEMVHCFQYNGKGKCPGGMIEGVADWVRLHADLAPPHWKREPGDKWDAGYQHTAYFLEWVEERYGAGTIRELNEAMKSKEYTDDIFRDATGRKLKKLWKLYCCE</sequence>
<reference evidence="1 2" key="1">
    <citation type="journal article" date="2019" name="Nat. Ecol. Evol.">
        <title>Megaphylogeny resolves global patterns of mushroom evolution.</title>
        <authorList>
            <person name="Varga T."/>
            <person name="Krizsan K."/>
            <person name="Foldi C."/>
            <person name="Dima B."/>
            <person name="Sanchez-Garcia M."/>
            <person name="Sanchez-Ramirez S."/>
            <person name="Szollosi G.J."/>
            <person name="Szarkandi J.G."/>
            <person name="Papp V."/>
            <person name="Albert L."/>
            <person name="Andreopoulos W."/>
            <person name="Angelini C."/>
            <person name="Antonin V."/>
            <person name="Barry K.W."/>
            <person name="Bougher N.L."/>
            <person name="Buchanan P."/>
            <person name="Buyck B."/>
            <person name="Bense V."/>
            <person name="Catcheside P."/>
            <person name="Chovatia M."/>
            <person name="Cooper J."/>
            <person name="Damon W."/>
            <person name="Desjardin D."/>
            <person name="Finy P."/>
            <person name="Geml J."/>
            <person name="Haridas S."/>
            <person name="Hughes K."/>
            <person name="Justo A."/>
            <person name="Karasinski D."/>
            <person name="Kautmanova I."/>
            <person name="Kiss B."/>
            <person name="Kocsube S."/>
            <person name="Kotiranta H."/>
            <person name="LaButti K.M."/>
            <person name="Lechner B.E."/>
            <person name="Liimatainen K."/>
            <person name="Lipzen A."/>
            <person name="Lukacs Z."/>
            <person name="Mihaltcheva S."/>
            <person name="Morgado L.N."/>
            <person name="Niskanen T."/>
            <person name="Noordeloos M.E."/>
            <person name="Ohm R.A."/>
            <person name="Ortiz-Santana B."/>
            <person name="Ovrebo C."/>
            <person name="Racz N."/>
            <person name="Riley R."/>
            <person name="Savchenko A."/>
            <person name="Shiryaev A."/>
            <person name="Soop K."/>
            <person name="Spirin V."/>
            <person name="Szebenyi C."/>
            <person name="Tomsovsky M."/>
            <person name="Tulloss R.E."/>
            <person name="Uehling J."/>
            <person name="Grigoriev I.V."/>
            <person name="Vagvolgyi C."/>
            <person name="Papp T."/>
            <person name="Martin F.M."/>
            <person name="Miettinen O."/>
            <person name="Hibbett D.S."/>
            <person name="Nagy L.G."/>
        </authorList>
    </citation>
    <scope>NUCLEOTIDE SEQUENCE [LARGE SCALE GENOMIC DNA]</scope>
    <source>
        <strain evidence="1 2">OMC1185</strain>
    </source>
</reference>
<organism evidence="1 2">
    <name type="scientific">Heliocybe sulcata</name>
    <dbReference type="NCBI Taxonomy" id="5364"/>
    <lineage>
        <taxon>Eukaryota</taxon>
        <taxon>Fungi</taxon>
        <taxon>Dikarya</taxon>
        <taxon>Basidiomycota</taxon>
        <taxon>Agaricomycotina</taxon>
        <taxon>Agaricomycetes</taxon>
        <taxon>Gloeophyllales</taxon>
        <taxon>Gloeophyllaceae</taxon>
        <taxon>Heliocybe</taxon>
    </lineage>
</organism>
<proteinExistence type="predicted"/>
<dbReference type="STRING" id="5364.A0A5C3NIV7"/>
<evidence type="ECO:0000313" key="1">
    <source>
        <dbReference type="EMBL" id="TFK56765.1"/>
    </source>
</evidence>
<evidence type="ECO:0000313" key="2">
    <source>
        <dbReference type="Proteomes" id="UP000305948"/>
    </source>
</evidence>
<gene>
    <name evidence="1" type="ORF">OE88DRAFT_1611087</name>
</gene>
<dbReference type="AlphaFoldDB" id="A0A5C3NIV7"/>
<dbReference type="EMBL" id="ML213503">
    <property type="protein sequence ID" value="TFK56765.1"/>
    <property type="molecule type" value="Genomic_DNA"/>
</dbReference>
<accession>A0A5C3NIV7</accession>
<dbReference type="OrthoDB" id="891726at2759"/>
<name>A0A5C3NIV7_9AGAM</name>
<keyword evidence="2" id="KW-1185">Reference proteome</keyword>